<dbReference type="SMART" id="SM00306">
    <property type="entry name" value="HintN"/>
    <property type="match status" value="1"/>
</dbReference>
<feature type="domain" description="Hint" evidence="1">
    <location>
        <begin position="45"/>
        <end position="158"/>
    </location>
</feature>
<reference evidence="2" key="1">
    <citation type="submission" date="2013-07" db="EMBL/GenBank/DDBJ databases">
        <title>The genome of an arbuscular mycorrhizal fungus provides insights into the evolution of the oldest plant symbiosis.</title>
        <authorList>
            <consortium name="DOE Joint Genome Institute"/>
            <person name="Tisserant E."/>
            <person name="Malbreil M."/>
            <person name="Kuo A."/>
            <person name="Kohler A."/>
            <person name="Symeonidi A."/>
            <person name="Balestrini R."/>
            <person name="Charron P."/>
            <person name="Duensing N."/>
            <person name="Frei-dit-Frey N."/>
            <person name="Gianinazzi-Pearson V."/>
            <person name="Gilbert B."/>
            <person name="Handa Y."/>
            <person name="Hijri M."/>
            <person name="Kaul R."/>
            <person name="Kawaguchi M."/>
            <person name="Krajinski F."/>
            <person name="Lammers P."/>
            <person name="Lapierre D."/>
            <person name="Masclaux F.G."/>
            <person name="Murat C."/>
            <person name="Morin E."/>
            <person name="Ndikumana S."/>
            <person name="Pagni M."/>
            <person name="Petitpierre D."/>
            <person name="Requena N."/>
            <person name="Rosikiewicz P."/>
            <person name="Riley R."/>
            <person name="Saito K."/>
            <person name="San Clemente H."/>
            <person name="Shapiro H."/>
            <person name="van Tuinen D."/>
            <person name="Becard G."/>
            <person name="Bonfante P."/>
            <person name="Paszkowski U."/>
            <person name="Shachar-Hill Y."/>
            <person name="Young J.P."/>
            <person name="Sanders I.R."/>
            <person name="Henrissat B."/>
            <person name="Rensing S.A."/>
            <person name="Grigoriev I.V."/>
            <person name="Corradi N."/>
            <person name="Roux C."/>
            <person name="Martin F."/>
        </authorList>
    </citation>
    <scope>NUCLEOTIDE SEQUENCE</scope>
    <source>
        <strain evidence="2">DAOM 197198</strain>
    </source>
</reference>
<dbReference type="InterPro" id="IPR050387">
    <property type="entry name" value="Hedgehog_Signaling"/>
</dbReference>
<proteinExistence type="predicted"/>
<dbReference type="GO" id="GO:0016540">
    <property type="term" value="P:protein autoprocessing"/>
    <property type="evidence" value="ECO:0007669"/>
    <property type="project" value="InterPro"/>
</dbReference>
<accession>U9UN20</accession>
<dbReference type="Pfam" id="PF01079">
    <property type="entry name" value="Hint"/>
    <property type="match status" value="1"/>
</dbReference>
<dbReference type="PROSITE" id="PS50817">
    <property type="entry name" value="INTEIN_N_TER"/>
    <property type="match status" value="1"/>
</dbReference>
<dbReference type="SUPFAM" id="SSF51294">
    <property type="entry name" value="Hedgehog/intein (Hint) domain"/>
    <property type="match status" value="1"/>
</dbReference>
<dbReference type="HOGENOM" id="CLU_1078272_0_0_1"/>
<dbReference type="VEuPathDB" id="FungiDB:RhiirFUN_023079"/>
<dbReference type="GO" id="GO:0016539">
    <property type="term" value="P:intein-mediated protein splicing"/>
    <property type="evidence" value="ECO:0007669"/>
    <property type="project" value="InterPro"/>
</dbReference>
<dbReference type="PANTHER" id="PTHR11889:SF31">
    <property type="entry name" value="PROTEIN HEDGEHOG"/>
    <property type="match status" value="1"/>
</dbReference>
<gene>
    <name evidence="2" type="ORF">GLOINDRAFT_91695</name>
</gene>
<dbReference type="InterPro" id="IPR006141">
    <property type="entry name" value="Intein_N"/>
</dbReference>
<dbReference type="eggNOG" id="KOG3638">
    <property type="taxonomic scope" value="Eukaryota"/>
</dbReference>
<evidence type="ECO:0000313" key="2">
    <source>
        <dbReference type="EMBL" id="ESA21819.1"/>
    </source>
</evidence>
<name>U9UN20_RHIID</name>
<dbReference type="InterPro" id="IPR036844">
    <property type="entry name" value="Hint_dom_sf"/>
</dbReference>
<dbReference type="InterPro" id="IPR001767">
    <property type="entry name" value="Hedgehog_Hint"/>
</dbReference>
<dbReference type="PANTHER" id="PTHR11889">
    <property type="entry name" value="HEDGEHOG"/>
    <property type="match status" value="1"/>
</dbReference>
<organism evidence="2">
    <name type="scientific">Rhizophagus irregularis (strain DAOM 181602 / DAOM 197198 / MUCL 43194)</name>
    <name type="common">Arbuscular mycorrhizal fungus</name>
    <name type="synonym">Glomus intraradices</name>
    <dbReference type="NCBI Taxonomy" id="747089"/>
    <lineage>
        <taxon>Eukaryota</taxon>
        <taxon>Fungi</taxon>
        <taxon>Fungi incertae sedis</taxon>
        <taxon>Mucoromycota</taxon>
        <taxon>Glomeromycotina</taxon>
        <taxon>Glomeromycetes</taxon>
        <taxon>Glomerales</taxon>
        <taxon>Glomeraceae</taxon>
        <taxon>Rhizophagus</taxon>
    </lineage>
</organism>
<sequence>MAREGFHDDSELRQWKETRENTKKKFKQLRAKAGSDAAVNMELGEACFAADSKVTLQNGKVTNISELVIGDYVCCGFENGKKIFSEVFLFIHADHDTVTEFQLIDFMKQDGSQDFFTLIDLIYKGTLCVTPEHHIFVNGGGTDFAKNVIPNKTQLFISNGEKLVPVTSARISKERRKGYYSPLTRSGNILVDEVLCSCYASAPPYQALFNFVFAPLKIYTKIFPSNYLDKEIHPYVKFLSRGRRIVEFLDDLNISRSI</sequence>
<dbReference type="Gene3D" id="2.170.16.10">
    <property type="entry name" value="Hedgehog/Intein (Hint) domain"/>
    <property type="match status" value="1"/>
</dbReference>
<evidence type="ECO:0000259" key="1">
    <source>
        <dbReference type="SMART" id="SM00306"/>
    </source>
</evidence>
<dbReference type="AlphaFoldDB" id="U9UN20"/>
<dbReference type="CDD" id="cd00081">
    <property type="entry name" value="Hint"/>
    <property type="match status" value="1"/>
</dbReference>
<protein>
    <recommendedName>
        <fullName evidence="1">Hint domain-containing protein</fullName>
    </recommendedName>
</protein>
<dbReference type="InterPro" id="IPR003587">
    <property type="entry name" value="Hint_dom_N"/>
</dbReference>
<dbReference type="EMBL" id="KI276120">
    <property type="protein sequence ID" value="ESA21819.1"/>
    <property type="molecule type" value="Genomic_DNA"/>
</dbReference>